<evidence type="ECO:0000313" key="8">
    <source>
        <dbReference type="EMBL" id="MFD0950261.1"/>
    </source>
</evidence>
<feature type="domain" description="BPL/LPL catalytic" evidence="7">
    <location>
        <begin position="31"/>
        <end position="212"/>
    </location>
</feature>
<dbReference type="NCBIfam" id="NF010922">
    <property type="entry name" value="PRK14342.1"/>
    <property type="match status" value="1"/>
</dbReference>
<dbReference type="Proteomes" id="UP001597044">
    <property type="component" value="Unassembled WGS sequence"/>
</dbReference>
<gene>
    <name evidence="5 8" type="primary">lipB</name>
    <name evidence="8" type="ORF">ACFQ0F_07665</name>
</gene>
<dbReference type="EC" id="2.3.1.181" evidence="5 6"/>
<dbReference type="Pfam" id="PF21948">
    <property type="entry name" value="LplA-B_cat"/>
    <property type="match status" value="1"/>
</dbReference>
<comment type="similarity">
    <text evidence="5 6">Belongs to the LipB family.</text>
</comment>
<feature type="binding site" evidence="5">
    <location>
        <begin position="150"/>
        <end position="152"/>
    </location>
    <ligand>
        <name>substrate</name>
    </ligand>
</feature>
<accession>A0ABW3HFM0</accession>
<sequence length="223" mass="24847">MARPWQISRLAELEYSGCYEAMKTYTETRDADSSDQLWLLEHSPVYTQGQAGKPEHVLLSNNIPIVQSDRGGQVTYHGPGQLVGYLLVDIDRIGVNTRKFVERVEDALTDAIRSFGIAAEANRDAHGVYVQGRKIASLGLRIRRGRSYHGFSLNVAMDMQPFLGINPCGYAGLVMCQLRDELAQDHPSRALSDRELITAVDKACCLALSQHFPELDLGLDEQR</sequence>
<evidence type="ECO:0000256" key="6">
    <source>
        <dbReference type="PIRNR" id="PIRNR016262"/>
    </source>
</evidence>
<evidence type="ECO:0000256" key="4">
    <source>
        <dbReference type="ARBA" id="ARBA00024732"/>
    </source>
</evidence>
<dbReference type="RefSeq" id="WP_340675512.1">
    <property type="nucleotide sequence ID" value="NZ_JBHTIT010000001.1"/>
</dbReference>
<dbReference type="PANTHER" id="PTHR10993:SF7">
    <property type="entry name" value="LIPOYLTRANSFERASE 2, MITOCHONDRIAL-RELATED"/>
    <property type="match status" value="1"/>
</dbReference>
<proteinExistence type="inferred from homology"/>
<evidence type="ECO:0000313" key="9">
    <source>
        <dbReference type="Proteomes" id="UP001597044"/>
    </source>
</evidence>
<keyword evidence="3 5" id="KW-0012">Acyltransferase</keyword>
<dbReference type="PIRSF" id="PIRSF016262">
    <property type="entry name" value="LPLase"/>
    <property type="match status" value="1"/>
</dbReference>
<feature type="binding site" evidence="5">
    <location>
        <begin position="70"/>
        <end position="77"/>
    </location>
    <ligand>
        <name>substrate</name>
    </ligand>
</feature>
<evidence type="ECO:0000256" key="5">
    <source>
        <dbReference type="HAMAP-Rule" id="MF_00013"/>
    </source>
</evidence>
<dbReference type="InterPro" id="IPR045864">
    <property type="entry name" value="aa-tRNA-synth_II/BPL/LPL"/>
</dbReference>
<dbReference type="InterPro" id="IPR000544">
    <property type="entry name" value="Octanoyltransferase"/>
</dbReference>
<dbReference type="HAMAP" id="MF_00013">
    <property type="entry name" value="LipB"/>
    <property type="match status" value="1"/>
</dbReference>
<feature type="active site" description="Acyl-thioester intermediate" evidence="5">
    <location>
        <position position="168"/>
    </location>
</feature>
<name>A0ABW3HFM0_9GAMM</name>
<comment type="subcellular location">
    <subcellularLocation>
        <location evidence="5">Cytoplasm</location>
    </subcellularLocation>
</comment>
<evidence type="ECO:0000256" key="3">
    <source>
        <dbReference type="ARBA" id="ARBA00023315"/>
    </source>
</evidence>
<organism evidence="8 9">
    <name type="scientific">Paraperlucidibaca wandonensis</name>
    <dbReference type="NCBI Taxonomy" id="1268273"/>
    <lineage>
        <taxon>Bacteria</taxon>
        <taxon>Pseudomonadati</taxon>
        <taxon>Pseudomonadota</taxon>
        <taxon>Gammaproteobacteria</taxon>
        <taxon>Moraxellales</taxon>
        <taxon>Moraxellaceae</taxon>
        <taxon>Paraperlucidibaca</taxon>
    </lineage>
</organism>
<dbReference type="PANTHER" id="PTHR10993">
    <property type="entry name" value="OCTANOYLTRANSFERASE"/>
    <property type="match status" value="1"/>
</dbReference>
<evidence type="ECO:0000256" key="1">
    <source>
        <dbReference type="ARBA" id="ARBA00004821"/>
    </source>
</evidence>
<reference evidence="9" key="1">
    <citation type="journal article" date="2019" name="Int. J. Syst. Evol. Microbiol.">
        <title>The Global Catalogue of Microorganisms (GCM) 10K type strain sequencing project: providing services to taxonomists for standard genome sequencing and annotation.</title>
        <authorList>
            <consortium name="The Broad Institute Genomics Platform"/>
            <consortium name="The Broad Institute Genome Sequencing Center for Infectious Disease"/>
            <person name="Wu L."/>
            <person name="Ma J."/>
        </authorList>
    </citation>
    <scope>NUCLEOTIDE SEQUENCE [LARGE SCALE GENOMIC DNA]</scope>
    <source>
        <strain evidence="9">CCUG 63419</strain>
    </source>
</reference>
<keyword evidence="9" id="KW-1185">Reference proteome</keyword>
<evidence type="ECO:0000259" key="7">
    <source>
        <dbReference type="PROSITE" id="PS51733"/>
    </source>
</evidence>
<evidence type="ECO:0000256" key="2">
    <source>
        <dbReference type="ARBA" id="ARBA00022679"/>
    </source>
</evidence>
<dbReference type="EMBL" id="JBHTIT010000001">
    <property type="protein sequence ID" value="MFD0950261.1"/>
    <property type="molecule type" value="Genomic_DNA"/>
</dbReference>
<comment type="catalytic activity">
    <reaction evidence="5 6">
        <text>octanoyl-[ACP] + L-lysyl-[protein] = N(6)-octanoyl-L-lysyl-[protein] + holo-[ACP] + H(+)</text>
        <dbReference type="Rhea" id="RHEA:17665"/>
        <dbReference type="Rhea" id="RHEA-COMP:9636"/>
        <dbReference type="Rhea" id="RHEA-COMP:9685"/>
        <dbReference type="Rhea" id="RHEA-COMP:9752"/>
        <dbReference type="Rhea" id="RHEA-COMP:9928"/>
        <dbReference type="ChEBI" id="CHEBI:15378"/>
        <dbReference type="ChEBI" id="CHEBI:29969"/>
        <dbReference type="ChEBI" id="CHEBI:64479"/>
        <dbReference type="ChEBI" id="CHEBI:78463"/>
        <dbReference type="ChEBI" id="CHEBI:78809"/>
        <dbReference type="EC" id="2.3.1.181"/>
    </reaction>
</comment>
<dbReference type="InterPro" id="IPR004143">
    <property type="entry name" value="BPL_LPL_catalytic"/>
</dbReference>
<protein>
    <recommendedName>
        <fullName evidence="5 6">Octanoyltransferase</fullName>
        <ecNumber evidence="5 6">2.3.1.181</ecNumber>
    </recommendedName>
    <alternativeName>
        <fullName evidence="5">Lipoate-protein ligase B</fullName>
    </alternativeName>
    <alternativeName>
        <fullName evidence="5">Lipoyl/octanoyl transferase</fullName>
    </alternativeName>
    <alternativeName>
        <fullName evidence="5">Octanoyl-[acyl-carrier-protein]-protein N-octanoyltransferase</fullName>
    </alternativeName>
</protein>
<dbReference type="SUPFAM" id="SSF55681">
    <property type="entry name" value="Class II aaRS and biotin synthetases"/>
    <property type="match status" value="1"/>
</dbReference>
<dbReference type="NCBIfam" id="TIGR00214">
    <property type="entry name" value="lipB"/>
    <property type="match status" value="1"/>
</dbReference>
<comment type="function">
    <text evidence="4 5 6">Catalyzes the transfer of endogenously produced octanoic acid from octanoyl-acyl-carrier-protein onto the lipoyl domains of lipoate-dependent enzymes. Lipoyl-ACP can also act as a substrate although octanoyl-ACP is likely to be the physiological substrate.</text>
</comment>
<dbReference type="PROSITE" id="PS01313">
    <property type="entry name" value="LIPB"/>
    <property type="match status" value="1"/>
</dbReference>
<dbReference type="CDD" id="cd16444">
    <property type="entry name" value="LipB"/>
    <property type="match status" value="1"/>
</dbReference>
<dbReference type="InterPro" id="IPR020605">
    <property type="entry name" value="Octanoyltransferase_CS"/>
</dbReference>
<dbReference type="GO" id="GO:0033819">
    <property type="term" value="F:lipoyl(octanoyl) transferase activity"/>
    <property type="evidence" value="ECO:0007669"/>
    <property type="project" value="UniProtKB-EC"/>
</dbReference>
<comment type="pathway">
    <text evidence="1 5 6">Protein modification; protein lipoylation via endogenous pathway; protein N(6)-(lipoyl)lysine from octanoyl-[acyl-carrier-protein]: step 1/2.</text>
</comment>
<dbReference type="PROSITE" id="PS51733">
    <property type="entry name" value="BPL_LPL_CATALYTIC"/>
    <property type="match status" value="1"/>
</dbReference>
<dbReference type="Gene3D" id="3.30.930.10">
    <property type="entry name" value="Bira Bifunctional Protein, Domain 2"/>
    <property type="match status" value="1"/>
</dbReference>
<comment type="miscellaneous">
    <text evidence="5">In the reaction, the free carboxyl group of octanoic acid is attached via an amide linkage to the epsilon-amino group of a specific lysine residue of lipoyl domains of lipoate-dependent enzymes.</text>
</comment>
<comment type="caution">
    <text evidence="8">The sequence shown here is derived from an EMBL/GenBank/DDBJ whole genome shotgun (WGS) entry which is preliminary data.</text>
</comment>
<feature type="binding site" evidence="5">
    <location>
        <begin position="137"/>
        <end position="139"/>
    </location>
    <ligand>
        <name>substrate</name>
    </ligand>
</feature>
<feature type="site" description="Lowers pKa of active site Cys" evidence="5">
    <location>
        <position position="134"/>
    </location>
</feature>
<keyword evidence="2 5" id="KW-0808">Transferase</keyword>
<keyword evidence="5" id="KW-0963">Cytoplasm</keyword>